<sequence length="72" mass="8365">MVRGAASSEHHLLLNLFVVRIVLFGFARNSTHLYITLIPSSNYLPLIFHQPPFNRKHSHITLQIHNHNQRLS</sequence>
<evidence type="ECO:0000313" key="2">
    <source>
        <dbReference type="Proteomes" id="UP001372338"/>
    </source>
</evidence>
<reference evidence="1 2" key="1">
    <citation type="submission" date="2024-01" db="EMBL/GenBank/DDBJ databases">
        <title>The genomes of 5 underutilized Papilionoideae crops provide insights into root nodulation and disease resistanc.</title>
        <authorList>
            <person name="Yuan L."/>
        </authorList>
    </citation>
    <scope>NUCLEOTIDE SEQUENCE [LARGE SCALE GENOMIC DNA]</scope>
    <source>
        <strain evidence="1">ZHUSHIDOU_FW_LH</strain>
        <tissue evidence="1">Leaf</tissue>
    </source>
</reference>
<dbReference type="AlphaFoldDB" id="A0AAN9EPR2"/>
<gene>
    <name evidence="1" type="ORF">RIF29_26082</name>
</gene>
<protein>
    <submittedName>
        <fullName evidence="1">Uncharacterized protein</fullName>
    </submittedName>
</protein>
<proteinExistence type="predicted"/>
<dbReference type="EMBL" id="JAYWIO010000005">
    <property type="protein sequence ID" value="KAK7260221.1"/>
    <property type="molecule type" value="Genomic_DNA"/>
</dbReference>
<name>A0AAN9EPR2_CROPI</name>
<accession>A0AAN9EPR2</accession>
<organism evidence="1 2">
    <name type="scientific">Crotalaria pallida</name>
    <name type="common">Smooth rattlebox</name>
    <name type="synonym">Crotalaria striata</name>
    <dbReference type="NCBI Taxonomy" id="3830"/>
    <lineage>
        <taxon>Eukaryota</taxon>
        <taxon>Viridiplantae</taxon>
        <taxon>Streptophyta</taxon>
        <taxon>Embryophyta</taxon>
        <taxon>Tracheophyta</taxon>
        <taxon>Spermatophyta</taxon>
        <taxon>Magnoliopsida</taxon>
        <taxon>eudicotyledons</taxon>
        <taxon>Gunneridae</taxon>
        <taxon>Pentapetalae</taxon>
        <taxon>rosids</taxon>
        <taxon>fabids</taxon>
        <taxon>Fabales</taxon>
        <taxon>Fabaceae</taxon>
        <taxon>Papilionoideae</taxon>
        <taxon>50 kb inversion clade</taxon>
        <taxon>genistoids sensu lato</taxon>
        <taxon>core genistoids</taxon>
        <taxon>Crotalarieae</taxon>
        <taxon>Crotalaria</taxon>
    </lineage>
</organism>
<comment type="caution">
    <text evidence="1">The sequence shown here is derived from an EMBL/GenBank/DDBJ whole genome shotgun (WGS) entry which is preliminary data.</text>
</comment>
<evidence type="ECO:0000313" key="1">
    <source>
        <dbReference type="EMBL" id="KAK7260221.1"/>
    </source>
</evidence>
<keyword evidence="2" id="KW-1185">Reference proteome</keyword>
<dbReference type="Proteomes" id="UP001372338">
    <property type="component" value="Unassembled WGS sequence"/>
</dbReference>